<sequence>LANCDCLDDLVNCHRVVIANPWTFGWRYWECIILREVFINNKKNEVVFFSYLFLIIHLATP</sequence>
<organism evidence="1">
    <name type="scientific">Solanum chacoense</name>
    <name type="common">Chaco potato</name>
    <dbReference type="NCBI Taxonomy" id="4108"/>
    <lineage>
        <taxon>Eukaryota</taxon>
        <taxon>Viridiplantae</taxon>
        <taxon>Streptophyta</taxon>
        <taxon>Embryophyta</taxon>
        <taxon>Tracheophyta</taxon>
        <taxon>Spermatophyta</taxon>
        <taxon>Magnoliopsida</taxon>
        <taxon>eudicotyledons</taxon>
        <taxon>Gunneridae</taxon>
        <taxon>Pentapetalae</taxon>
        <taxon>asterids</taxon>
        <taxon>lamiids</taxon>
        <taxon>Solanales</taxon>
        <taxon>Solanaceae</taxon>
        <taxon>Solanoideae</taxon>
        <taxon>Solaneae</taxon>
        <taxon>Solanum</taxon>
    </lineage>
</organism>
<dbReference type="AlphaFoldDB" id="A0A0V0GL21"/>
<proteinExistence type="predicted"/>
<name>A0A0V0GL21_SOLCH</name>
<feature type="non-terminal residue" evidence="1">
    <location>
        <position position="1"/>
    </location>
</feature>
<dbReference type="EMBL" id="GEDG01036038">
    <property type="protein sequence ID" value="JAP08913.1"/>
    <property type="molecule type" value="Transcribed_RNA"/>
</dbReference>
<evidence type="ECO:0000313" key="1">
    <source>
        <dbReference type="EMBL" id="JAP08913.1"/>
    </source>
</evidence>
<accession>A0A0V0GL21</accession>
<reference evidence="1" key="1">
    <citation type="submission" date="2015-12" db="EMBL/GenBank/DDBJ databases">
        <title>Gene expression during late stages of embryo sac development: a critical building block for successful pollen-pistil interactions.</title>
        <authorList>
            <person name="Liu Y."/>
            <person name="Joly V."/>
            <person name="Sabar M."/>
            <person name="Matton D.P."/>
        </authorList>
    </citation>
    <scope>NUCLEOTIDE SEQUENCE</scope>
</reference>
<protein>
    <submittedName>
        <fullName evidence="1">Putative ovule protein</fullName>
    </submittedName>
</protein>